<evidence type="ECO:0000313" key="3">
    <source>
        <dbReference type="Proteomes" id="UP000646053"/>
    </source>
</evidence>
<proteinExistence type="predicted"/>
<evidence type="ECO:0008006" key="4">
    <source>
        <dbReference type="Google" id="ProtNLM"/>
    </source>
</evidence>
<keyword evidence="3" id="KW-1185">Reference proteome</keyword>
<organism evidence="2 3">
    <name type="scientific">Myxacorys almedinensis A</name>
    <dbReference type="NCBI Taxonomy" id="2690445"/>
    <lineage>
        <taxon>Bacteria</taxon>
        <taxon>Bacillati</taxon>
        <taxon>Cyanobacteriota</taxon>
        <taxon>Cyanophyceae</taxon>
        <taxon>Leptolyngbyales</taxon>
        <taxon>Leptolyngbyaceae</taxon>
        <taxon>Myxacorys</taxon>
        <taxon>Myxacorys almedinensis</taxon>
    </lineage>
</organism>
<evidence type="ECO:0000313" key="2">
    <source>
        <dbReference type="EMBL" id="NDJ16045.1"/>
    </source>
</evidence>
<reference evidence="2" key="1">
    <citation type="submission" date="2019-12" db="EMBL/GenBank/DDBJ databases">
        <title>High-Quality draft genome sequences of three cyanobacteria isolated from the limestone walls of the Old Cathedral of Coimbra.</title>
        <authorList>
            <person name="Tiago I."/>
            <person name="Soares F."/>
            <person name="Portugal A."/>
        </authorList>
    </citation>
    <scope>NUCLEOTIDE SEQUENCE</scope>
    <source>
        <strain evidence="2">A</strain>
    </source>
</reference>
<dbReference type="AlphaFoldDB" id="A0A8J7YZ60"/>
<dbReference type="Proteomes" id="UP000646053">
    <property type="component" value="Unassembled WGS sequence"/>
</dbReference>
<evidence type="ECO:0000256" key="1">
    <source>
        <dbReference type="SAM" id="MobiDB-lite"/>
    </source>
</evidence>
<feature type="compositionally biased region" description="Polar residues" evidence="1">
    <location>
        <begin position="40"/>
        <end position="52"/>
    </location>
</feature>
<comment type="caution">
    <text evidence="2">The sequence shown here is derived from an EMBL/GenBank/DDBJ whole genome shotgun (WGS) entry which is preliminary data.</text>
</comment>
<feature type="region of interest" description="Disordered" evidence="1">
    <location>
        <begin position="33"/>
        <end position="73"/>
    </location>
</feature>
<dbReference type="RefSeq" id="WP_162421567.1">
    <property type="nucleotide sequence ID" value="NZ_WVIE01000002.1"/>
</dbReference>
<sequence length="290" mass="32015">MKYQAALLSGAVVLSAAIGSVAAVTYFNRSSLPLTEDKSTSPTTELQPSMPTQPRIPSAPQSPRPDVAPSSSAELTNFPHWKISLTDESAQVPDFAQFLERVKQAVRDRDAQFIRSIVTPETKLGFGPERTISYLNPENPKSPFWADLEKALALGCTNERIFFSCPTTFRQFNGAIKDAPDDQKAVAYETSVIVVGENVNVRSQPNTNSPVVALLTNEIVKFDRNTFRTAMLDMPETVQQSSLSAWTPVILPNDKSGYVSNRYAYNPLGYRVLFAKEDGKWIMQAFVVGD</sequence>
<accession>A0A8J7YZ60</accession>
<protein>
    <recommendedName>
        <fullName evidence="4">SH3 domain-containing protein</fullName>
    </recommendedName>
</protein>
<dbReference type="EMBL" id="WVIE01000002">
    <property type="protein sequence ID" value="NDJ16045.1"/>
    <property type="molecule type" value="Genomic_DNA"/>
</dbReference>
<dbReference type="Gene3D" id="2.30.30.40">
    <property type="entry name" value="SH3 Domains"/>
    <property type="match status" value="1"/>
</dbReference>
<name>A0A8J7YZ60_9CYAN</name>
<gene>
    <name evidence="2" type="ORF">GS601_01885</name>
</gene>